<accession>A0A4Y8CQW8</accession>
<name>A0A4Y8CQW8_9HELO</name>
<evidence type="ECO:0000256" key="1">
    <source>
        <dbReference type="SAM" id="Coils"/>
    </source>
</evidence>
<reference evidence="2 3" key="1">
    <citation type="submission" date="2017-11" db="EMBL/GenBank/DDBJ databases">
        <title>Comparative genomics of Botrytis spp.</title>
        <authorList>
            <person name="Valero-Jimenez C.A."/>
            <person name="Tapia P."/>
            <person name="Veloso J."/>
            <person name="Silva-Moreno E."/>
            <person name="Staats M."/>
            <person name="Valdes J.H."/>
            <person name="Van Kan J.A.L."/>
        </authorList>
    </citation>
    <scope>NUCLEOTIDE SEQUENCE [LARGE SCALE GENOMIC DNA]</scope>
    <source>
        <strain evidence="2 3">MUCL2830</strain>
    </source>
</reference>
<evidence type="ECO:0000313" key="2">
    <source>
        <dbReference type="EMBL" id="TEY41945.1"/>
    </source>
</evidence>
<dbReference type="AlphaFoldDB" id="A0A4Y8CQW8"/>
<keyword evidence="1" id="KW-0175">Coiled coil</keyword>
<comment type="caution">
    <text evidence="2">The sequence shown here is derived from an EMBL/GenBank/DDBJ whole genome shotgun (WGS) entry which is preliminary data.</text>
</comment>
<protein>
    <submittedName>
        <fullName evidence="2">Uncharacterized protein</fullName>
    </submittedName>
</protein>
<sequence>MLLSRYCPVTTANLAILRLMSITEFMSKASEEETMAEHHCNQLVEYANPLEQNKNLLENKTALERCISGLKLSHGDEIAAYSTEGKILDSENQRLREQSCFGYNAEIEKLRSKSASDDEELRNLREESQAYRRLQEEFSEFKAGSSKRDITMNHLKTSVENYEAKVPELKQILQTNAEMIECLTQDLDNTKFELKSSTEKFIMLEAEITTANIELKKL</sequence>
<gene>
    <name evidence="2" type="ORF">BOTCAL_0404g00060</name>
</gene>
<dbReference type="EMBL" id="PHWZ01000403">
    <property type="protein sequence ID" value="TEY41945.1"/>
    <property type="molecule type" value="Genomic_DNA"/>
</dbReference>
<dbReference type="Proteomes" id="UP000297299">
    <property type="component" value="Unassembled WGS sequence"/>
</dbReference>
<evidence type="ECO:0000313" key="3">
    <source>
        <dbReference type="Proteomes" id="UP000297299"/>
    </source>
</evidence>
<organism evidence="2 3">
    <name type="scientific">Botryotinia calthae</name>
    <dbReference type="NCBI Taxonomy" id="38488"/>
    <lineage>
        <taxon>Eukaryota</taxon>
        <taxon>Fungi</taxon>
        <taxon>Dikarya</taxon>
        <taxon>Ascomycota</taxon>
        <taxon>Pezizomycotina</taxon>
        <taxon>Leotiomycetes</taxon>
        <taxon>Helotiales</taxon>
        <taxon>Sclerotiniaceae</taxon>
        <taxon>Botryotinia</taxon>
    </lineage>
</organism>
<feature type="coiled-coil region" evidence="1">
    <location>
        <begin position="107"/>
        <end position="172"/>
    </location>
</feature>
<keyword evidence="3" id="KW-1185">Reference proteome</keyword>
<dbReference type="OrthoDB" id="3562264at2759"/>
<proteinExistence type="predicted"/>